<protein>
    <submittedName>
        <fullName evidence="5">Oligopeptide ABC transporter, periplasmic oligopeptide-binding protein OppA (TC 3.A.1.5.1)</fullName>
    </submittedName>
</protein>
<evidence type="ECO:0000259" key="4">
    <source>
        <dbReference type="Pfam" id="PF00496"/>
    </source>
</evidence>
<dbReference type="InterPro" id="IPR039424">
    <property type="entry name" value="SBP_5"/>
</dbReference>
<dbReference type="GO" id="GO:0015833">
    <property type="term" value="P:peptide transport"/>
    <property type="evidence" value="ECO:0007669"/>
    <property type="project" value="TreeGrafter"/>
</dbReference>
<dbReference type="EMBL" id="UOEU01000081">
    <property type="protein sequence ID" value="VAW30761.1"/>
    <property type="molecule type" value="Genomic_DNA"/>
</dbReference>
<evidence type="ECO:0000256" key="1">
    <source>
        <dbReference type="ARBA" id="ARBA00005695"/>
    </source>
</evidence>
<dbReference type="SUPFAM" id="SSF53850">
    <property type="entry name" value="Periplasmic binding protein-like II"/>
    <property type="match status" value="1"/>
</dbReference>
<dbReference type="AlphaFoldDB" id="A0A3B0UI80"/>
<organism evidence="5">
    <name type="scientific">hydrothermal vent metagenome</name>
    <dbReference type="NCBI Taxonomy" id="652676"/>
    <lineage>
        <taxon>unclassified sequences</taxon>
        <taxon>metagenomes</taxon>
        <taxon>ecological metagenomes</taxon>
    </lineage>
</organism>
<keyword evidence="2" id="KW-0813">Transport</keyword>
<feature type="domain" description="Solute-binding protein family 5" evidence="4">
    <location>
        <begin position="133"/>
        <end position="299"/>
    </location>
</feature>
<evidence type="ECO:0000256" key="2">
    <source>
        <dbReference type="ARBA" id="ARBA00022448"/>
    </source>
</evidence>
<gene>
    <name evidence="5" type="ORF">MNBD_CHLOROFLEXI01-1123</name>
</gene>
<comment type="similarity">
    <text evidence="1">Belongs to the bacterial solute-binding protein 5 family.</text>
</comment>
<keyword evidence="3" id="KW-0732">Signal</keyword>
<proteinExistence type="inferred from homology"/>
<dbReference type="PANTHER" id="PTHR30290">
    <property type="entry name" value="PERIPLASMIC BINDING COMPONENT OF ABC TRANSPORTER"/>
    <property type="match status" value="1"/>
</dbReference>
<dbReference type="PROSITE" id="PS51257">
    <property type="entry name" value="PROKAR_LIPOPROTEIN"/>
    <property type="match status" value="1"/>
</dbReference>
<reference evidence="5" key="1">
    <citation type="submission" date="2018-06" db="EMBL/GenBank/DDBJ databases">
        <authorList>
            <person name="Zhirakovskaya E."/>
        </authorList>
    </citation>
    <scope>NUCLEOTIDE SEQUENCE</scope>
</reference>
<dbReference type="PANTHER" id="PTHR30290:SF9">
    <property type="entry name" value="OLIGOPEPTIDE-BINDING PROTEIN APPA"/>
    <property type="match status" value="1"/>
</dbReference>
<dbReference type="InterPro" id="IPR000914">
    <property type="entry name" value="SBP_5_dom"/>
</dbReference>
<sequence length="307" mass="34028">MSEKTRILAVIALALITILAACTPEPEVVVETVIQEVEVTRVVTETIVEEGESIEVTRVIVETETVEVEVTAVPEEAAPVANPPNEPQQGGDLRIWQPNGWPEQSWPHRSNWESGWAIGPMAETLFWALPGSLEPRLATGSDVSDDGLVYMLYLREGVLWHDGEPFTAEDVVFSIHLRNSPDLRPLNGLRQGRTISGMIDYNDGNADSIAGIEIVDDFTIQFTLDSPDAGLARLFFAGEMVEILPEHIVSALDEEEVLNGTAEYWFTNPIGTGPYKFVQYQVDQFIEYERFDDYWGGAPTGTQPPLP</sequence>
<evidence type="ECO:0000313" key="5">
    <source>
        <dbReference type="EMBL" id="VAW30761.1"/>
    </source>
</evidence>
<dbReference type="Pfam" id="PF00496">
    <property type="entry name" value="SBP_bac_5"/>
    <property type="match status" value="1"/>
</dbReference>
<evidence type="ECO:0000256" key="3">
    <source>
        <dbReference type="ARBA" id="ARBA00022729"/>
    </source>
</evidence>
<name>A0A3B0UI80_9ZZZZ</name>
<dbReference type="GO" id="GO:1904680">
    <property type="term" value="F:peptide transmembrane transporter activity"/>
    <property type="evidence" value="ECO:0007669"/>
    <property type="project" value="TreeGrafter"/>
</dbReference>
<accession>A0A3B0UI80</accession>
<dbReference type="Gene3D" id="3.40.190.10">
    <property type="entry name" value="Periplasmic binding protein-like II"/>
    <property type="match status" value="1"/>
</dbReference>